<name>A0A8H4RTX9_9HELO</name>
<protein>
    <submittedName>
        <fullName evidence="2">Uncharacterized protein</fullName>
    </submittedName>
</protein>
<keyword evidence="1" id="KW-0732">Signal</keyword>
<organism evidence="2 3">
    <name type="scientific">Cudoniella acicularis</name>
    <dbReference type="NCBI Taxonomy" id="354080"/>
    <lineage>
        <taxon>Eukaryota</taxon>
        <taxon>Fungi</taxon>
        <taxon>Dikarya</taxon>
        <taxon>Ascomycota</taxon>
        <taxon>Pezizomycotina</taxon>
        <taxon>Leotiomycetes</taxon>
        <taxon>Helotiales</taxon>
        <taxon>Tricladiaceae</taxon>
        <taxon>Cudoniella</taxon>
    </lineage>
</organism>
<dbReference type="EMBL" id="JAAMPI010000145">
    <property type="protein sequence ID" value="KAF4635031.1"/>
    <property type="molecule type" value="Genomic_DNA"/>
</dbReference>
<accession>A0A8H4RTX9</accession>
<evidence type="ECO:0000313" key="3">
    <source>
        <dbReference type="Proteomes" id="UP000566819"/>
    </source>
</evidence>
<gene>
    <name evidence="2" type="ORF">G7Y89_g3061</name>
</gene>
<dbReference type="AlphaFoldDB" id="A0A8H4RTX9"/>
<comment type="caution">
    <text evidence="2">The sequence shown here is derived from an EMBL/GenBank/DDBJ whole genome shotgun (WGS) entry which is preliminary data.</text>
</comment>
<reference evidence="2 3" key="1">
    <citation type="submission" date="2020-03" db="EMBL/GenBank/DDBJ databases">
        <title>Draft Genome Sequence of Cudoniella acicularis.</title>
        <authorList>
            <person name="Buettner E."/>
            <person name="Kellner H."/>
        </authorList>
    </citation>
    <scope>NUCLEOTIDE SEQUENCE [LARGE SCALE GENOMIC DNA]</scope>
    <source>
        <strain evidence="2 3">DSM 108380</strain>
    </source>
</reference>
<feature type="chain" id="PRO_5034824709" evidence="1">
    <location>
        <begin position="21"/>
        <end position="83"/>
    </location>
</feature>
<sequence>MQFSATSIALLFASAIAVIAVPVPSVPSEEQAPDDYLGGFFKRDTEEQAPTDYLGGFFKRDAEPAEVEAPGDYLGGFFKERTA</sequence>
<feature type="signal peptide" evidence="1">
    <location>
        <begin position="1"/>
        <end position="20"/>
    </location>
</feature>
<dbReference type="Proteomes" id="UP000566819">
    <property type="component" value="Unassembled WGS sequence"/>
</dbReference>
<keyword evidence="3" id="KW-1185">Reference proteome</keyword>
<evidence type="ECO:0000256" key="1">
    <source>
        <dbReference type="SAM" id="SignalP"/>
    </source>
</evidence>
<evidence type="ECO:0000313" key="2">
    <source>
        <dbReference type="EMBL" id="KAF4635031.1"/>
    </source>
</evidence>
<proteinExistence type="predicted"/>